<proteinExistence type="predicted"/>
<dbReference type="AlphaFoldDB" id="A0A382SL64"/>
<reference evidence="1" key="1">
    <citation type="submission" date="2018-05" db="EMBL/GenBank/DDBJ databases">
        <authorList>
            <person name="Lanie J.A."/>
            <person name="Ng W.-L."/>
            <person name="Kazmierczak K.M."/>
            <person name="Andrzejewski T.M."/>
            <person name="Davidsen T.M."/>
            <person name="Wayne K.J."/>
            <person name="Tettelin H."/>
            <person name="Glass J.I."/>
            <person name="Rusch D."/>
            <person name="Podicherti R."/>
            <person name="Tsui H.-C.T."/>
            <person name="Winkler M.E."/>
        </authorList>
    </citation>
    <scope>NUCLEOTIDE SEQUENCE</scope>
</reference>
<sequence>MSLVRDLDENKMVYCCKHENYVSKGDVKMGGRYKNVNYPRKNWSSFMIFNKEKYSLTCKEIFYAPMSYLHQMEWA</sequence>
<evidence type="ECO:0000313" key="1">
    <source>
        <dbReference type="EMBL" id="SVD10215.1"/>
    </source>
</evidence>
<name>A0A382SL64_9ZZZZ</name>
<accession>A0A382SL64</accession>
<feature type="non-terminal residue" evidence="1">
    <location>
        <position position="75"/>
    </location>
</feature>
<dbReference type="EMBL" id="UINC01129668">
    <property type="protein sequence ID" value="SVD10215.1"/>
    <property type="molecule type" value="Genomic_DNA"/>
</dbReference>
<protein>
    <submittedName>
        <fullName evidence="1">Uncharacterized protein</fullName>
    </submittedName>
</protein>
<organism evidence="1">
    <name type="scientific">marine metagenome</name>
    <dbReference type="NCBI Taxonomy" id="408172"/>
    <lineage>
        <taxon>unclassified sequences</taxon>
        <taxon>metagenomes</taxon>
        <taxon>ecological metagenomes</taxon>
    </lineage>
</organism>
<gene>
    <name evidence="1" type="ORF">METZ01_LOCUS363069</name>
</gene>